<feature type="transmembrane region" description="Helical" evidence="1">
    <location>
        <begin position="21"/>
        <end position="43"/>
    </location>
</feature>
<feature type="transmembrane region" description="Helical" evidence="1">
    <location>
        <begin position="182"/>
        <end position="201"/>
    </location>
</feature>
<gene>
    <name evidence="2" type="ORF">GCM10007971_14950</name>
</gene>
<name>A0A918D0N4_9BACI</name>
<sequence>MSLNKMDLSAAVKKQLNYKMKVYVGMISSLVIVQVIGIFFSVVSPLQGYSTMDYVEIEYMNYNTLNIITLTSLWALIHAIIMTTKNEWENAFPFVGNTLSNHLANMIFLVGASIVAGIVTILASFTVRVYLYYFTDELFFMSPGFVLNGGDLLAGTVTVILHFLLLCAIGYFLGTVTRLHRLLPVLLPIVVIGLLITINYINHDWMMNTVEFYYGETSMAVFLMKIVVTAGILFACSIAISSRTEVRK</sequence>
<reference evidence="2" key="2">
    <citation type="submission" date="2020-09" db="EMBL/GenBank/DDBJ databases">
        <authorList>
            <person name="Sun Q."/>
            <person name="Ohkuma M."/>
        </authorList>
    </citation>
    <scope>NUCLEOTIDE SEQUENCE</scope>
    <source>
        <strain evidence="2">JCM 17251</strain>
    </source>
</reference>
<evidence type="ECO:0000256" key="1">
    <source>
        <dbReference type="SAM" id="Phobius"/>
    </source>
</evidence>
<protein>
    <submittedName>
        <fullName evidence="2">Uncharacterized protein</fullName>
    </submittedName>
</protein>
<keyword evidence="3" id="KW-1185">Reference proteome</keyword>
<proteinExistence type="predicted"/>
<dbReference type="Proteomes" id="UP000624041">
    <property type="component" value="Unassembled WGS sequence"/>
</dbReference>
<accession>A0A918D0N4</accession>
<feature type="transmembrane region" description="Helical" evidence="1">
    <location>
        <begin position="63"/>
        <end position="82"/>
    </location>
</feature>
<feature type="transmembrane region" description="Helical" evidence="1">
    <location>
        <begin position="103"/>
        <end position="132"/>
    </location>
</feature>
<dbReference type="EMBL" id="BMOS01000008">
    <property type="protein sequence ID" value="GGN55801.1"/>
    <property type="molecule type" value="Genomic_DNA"/>
</dbReference>
<evidence type="ECO:0000313" key="3">
    <source>
        <dbReference type="Proteomes" id="UP000624041"/>
    </source>
</evidence>
<feature type="transmembrane region" description="Helical" evidence="1">
    <location>
        <begin position="152"/>
        <end position="173"/>
    </location>
</feature>
<evidence type="ECO:0000313" key="2">
    <source>
        <dbReference type="EMBL" id="GGN55801.1"/>
    </source>
</evidence>
<keyword evidence="1" id="KW-1133">Transmembrane helix</keyword>
<keyword evidence="1" id="KW-0472">Membrane</keyword>
<feature type="transmembrane region" description="Helical" evidence="1">
    <location>
        <begin position="221"/>
        <end position="240"/>
    </location>
</feature>
<reference evidence="2" key="1">
    <citation type="journal article" date="2014" name="Int. J. Syst. Evol. Microbiol.">
        <title>Complete genome sequence of Corynebacterium casei LMG S-19264T (=DSM 44701T), isolated from a smear-ripened cheese.</title>
        <authorList>
            <consortium name="US DOE Joint Genome Institute (JGI-PGF)"/>
            <person name="Walter F."/>
            <person name="Albersmeier A."/>
            <person name="Kalinowski J."/>
            <person name="Ruckert C."/>
        </authorList>
    </citation>
    <scope>NUCLEOTIDE SEQUENCE</scope>
    <source>
        <strain evidence="2">JCM 17251</strain>
    </source>
</reference>
<keyword evidence="1" id="KW-0812">Transmembrane</keyword>
<organism evidence="2 3">
    <name type="scientific">Oceanobacillus indicireducens</name>
    <dbReference type="NCBI Taxonomy" id="1004261"/>
    <lineage>
        <taxon>Bacteria</taxon>
        <taxon>Bacillati</taxon>
        <taxon>Bacillota</taxon>
        <taxon>Bacilli</taxon>
        <taxon>Bacillales</taxon>
        <taxon>Bacillaceae</taxon>
        <taxon>Oceanobacillus</taxon>
    </lineage>
</organism>
<comment type="caution">
    <text evidence="2">The sequence shown here is derived from an EMBL/GenBank/DDBJ whole genome shotgun (WGS) entry which is preliminary data.</text>
</comment>
<dbReference type="AlphaFoldDB" id="A0A918D0N4"/>